<evidence type="ECO:0000313" key="1">
    <source>
        <dbReference type="EMBL" id="RMX70375.1"/>
    </source>
</evidence>
<sequence>MLPLSWRTGGRELNLTAVVHVFIMEFSWNPILEQTYWCGLGKQRTAVFLGCDNIFSSAKNNRLCKTRLTTGDLRKLFFT</sequence>
<name>A0A3M6VU61_9STRA</name>
<dbReference type="EMBL" id="QLLG01000002">
    <property type="protein sequence ID" value="RMX70375.1"/>
    <property type="molecule type" value="Genomic_DNA"/>
</dbReference>
<comment type="caution">
    <text evidence="1">The sequence shown here is derived from an EMBL/GenBank/DDBJ whole genome shotgun (WGS) entry which is preliminary data.</text>
</comment>
<accession>A0A3M6VU61</accession>
<proteinExistence type="predicted"/>
<dbReference type="AlphaFoldDB" id="A0A3M6VU61"/>
<dbReference type="Proteomes" id="UP000282087">
    <property type="component" value="Unassembled WGS sequence"/>
</dbReference>
<organism evidence="1 2">
    <name type="scientific">Peronospora effusa</name>
    <dbReference type="NCBI Taxonomy" id="542832"/>
    <lineage>
        <taxon>Eukaryota</taxon>
        <taxon>Sar</taxon>
        <taxon>Stramenopiles</taxon>
        <taxon>Oomycota</taxon>
        <taxon>Peronosporomycetes</taxon>
        <taxon>Peronosporales</taxon>
        <taxon>Peronosporaceae</taxon>
        <taxon>Peronospora</taxon>
    </lineage>
</organism>
<protein>
    <submittedName>
        <fullName evidence="1">Uncharacterized protein</fullName>
    </submittedName>
</protein>
<keyword evidence="2" id="KW-1185">Reference proteome</keyword>
<evidence type="ECO:0000313" key="2">
    <source>
        <dbReference type="Proteomes" id="UP000282087"/>
    </source>
</evidence>
<gene>
    <name evidence="1" type="ORF">DD238_000217</name>
</gene>
<reference evidence="1 2" key="1">
    <citation type="submission" date="2018-06" db="EMBL/GenBank/DDBJ databases">
        <title>Comparative genomics of downy mildews reveals potential adaptations to biotrophy.</title>
        <authorList>
            <person name="Fletcher K."/>
            <person name="Klosterman S.J."/>
            <person name="Derevnina L."/>
            <person name="Martin F."/>
            <person name="Koike S."/>
            <person name="Reyes Chin-Wo S."/>
            <person name="Mou B."/>
            <person name="Michelmore R."/>
        </authorList>
    </citation>
    <scope>NUCLEOTIDE SEQUENCE [LARGE SCALE GENOMIC DNA]</scope>
    <source>
        <strain evidence="1 2">R14</strain>
    </source>
</reference>